<feature type="transmembrane region" description="Helical" evidence="7">
    <location>
        <begin position="260"/>
        <end position="279"/>
    </location>
</feature>
<keyword evidence="5 7" id="KW-1133">Transmembrane helix</keyword>
<dbReference type="CDD" id="cd03228">
    <property type="entry name" value="ABCC_MRP_Like"/>
    <property type="match status" value="1"/>
</dbReference>
<dbReference type="Gene3D" id="1.20.1560.10">
    <property type="entry name" value="ABC transporter type 1, transmembrane domain"/>
    <property type="match status" value="1"/>
</dbReference>
<keyword evidence="11" id="KW-1185">Reference proteome</keyword>
<evidence type="ECO:0000313" key="10">
    <source>
        <dbReference type="EMBL" id="ANE53012.1"/>
    </source>
</evidence>
<dbReference type="SUPFAM" id="SSF52540">
    <property type="entry name" value="P-loop containing nucleoside triphosphate hydrolases"/>
    <property type="match status" value="1"/>
</dbReference>
<dbReference type="PANTHER" id="PTHR24221:SF654">
    <property type="entry name" value="ATP-BINDING CASSETTE SUB-FAMILY B MEMBER 6"/>
    <property type="match status" value="1"/>
</dbReference>
<feature type="transmembrane region" description="Helical" evidence="7">
    <location>
        <begin position="174"/>
        <end position="191"/>
    </location>
</feature>
<dbReference type="SMART" id="SM00382">
    <property type="entry name" value="AAA"/>
    <property type="match status" value="1"/>
</dbReference>
<reference evidence="10 11" key="2">
    <citation type="journal article" date="2016" name="Int. J. Syst. Evol. Microbiol.">
        <title>Flavisolibacter tropicus sp. nov., isolated from tropical soil.</title>
        <authorList>
            <person name="Lee J.J."/>
            <person name="Kang M.S."/>
            <person name="Kim G.S."/>
            <person name="Lee C.S."/>
            <person name="Lim S."/>
            <person name="Lee J."/>
            <person name="Roh S.H."/>
            <person name="Kang H."/>
            <person name="Ha J.M."/>
            <person name="Bae S."/>
            <person name="Jung H.Y."/>
            <person name="Kim M.K."/>
        </authorList>
    </citation>
    <scope>NUCLEOTIDE SEQUENCE [LARGE SCALE GENOMIC DNA]</scope>
    <source>
        <strain evidence="10 11">LCS9</strain>
    </source>
</reference>
<feature type="transmembrane region" description="Helical" evidence="7">
    <location>
        <begin position="20"/>
        <end position="49"/>
    </location>
</feature>
<feature type="transmembrane region" description="Helical" evidence="7">
    <location>
        <begin position="69"/>
        <end position="89"/>
    </location>
</feature>
<sequence length="553" mass="62434">MIQTFRKTIGVLTKEEKRKFYLLAFFSLFISIADIVSLALLVVIVGFYTGHALPSFFSVLPLWLVNKESFALILLLLFVFLLKNLAGYLHVKTQNNFVYNVASRLADNNLFNYLDGSYTDYVYADSAIHVRRIGQLPIEFCHHVLSNFQQVITESILVVLTIIAILIFNTQLFILLFVFLLPPVFLLGYFIKKKLKDARFNIKTNGEITLQYLHEALSSYVESNIHNRKQFFVNRYSTYRQKLNKHLTEIQIVQGTSSRIVEVFAILGFFILITINITSGSKNGVEIVTIGAFMAAAYKIIPGIVKLLNLSGQIKAYEFAIPEISLISEAIKKPVTNTQLRDIRFEKVVFHYEGRTILRELSFTITSGDIVGIKGDSGIGKTTALNLLLGFLPIGKGSIYFNGQPVAESERKQFWNRITYVKQQPFLMHNTVLANITLSENGYDAGKVDYAINASGLQPFINKFPEGLQKEINESGKNISGGQQQRINIARALYKEADLIILDEPFNELDPDSEKQILEHCQQLAQAGKMIILISHNAHSLTVCNKMINLHAS</sequence>
<proteinExistence type="predicted"/>
<evidence type="ECO:0000313" key="11">
    <source>
        <dbReference type="Proteomes" id="UP000077177"/>
    </source>
</evidence>
<protein>
    <recommendedName>
        <fullName evidence="12">ABC transporter ATP-binding protein</fullName>
    </recommendedName>
</protein>
<feature type="transmembrane region" description="Helical" evidence="7">
    <location>
        <begin position="285"/>
        <end position="305"/>
    </location>
</feature>
<dbReference type="InterPro" id="IPR003439">
    <property type="entry name" value="ABC_transporter-like_ATP-bd"/>
</dbReference>
<dbReference type="GO" id="GO:0016887">
    <property type="term" value="F:ATP hydrolysis activity"/>
    <property type="evidence" value="ECO:0007669"/>
    <property type="project" value="InterPro"/>
</dbReference>
<dbReference type="GO" id="GO:0140359">
    <property type="term" value="F:ABC-type transporter activity"/>
    <property type="evidence" value="ECO:0007669"/>
    <property type="project" value="InterPro"/>
</dbReference>
<dbReference type="InterPro" id="IPR036640">
    <property type="entry name" value="ABC1_TM_sf"/>
</dbReference>
<dbReference type="Gene3D" id="3.40.50.300">
    <property type="entry name" value="P-loop containing nucleotide triphosphate hydrolases"/>
    <property type="match status" value="1"/>
</dbReference>
<dbReference type="AlphaFoldDB" id="A0A172U1B4"/>
<dbReference type="GO" id="GO:0005886">
    <property type="term" value="C:plasma membrane"/>
    <property type="evidence" value="ECO:0007669"/>
    <property type="project" value="UniProtKB-SubCell"/>
</dbReference>
<dbReference type="InterPro" id="IPR039421">
    <property type="entry name" value="Type_1_exporter"/>
</dbReference>
<evidence type="ECO:0000256" key="2">
    <source>
        <dbReference type="ARBA" id="ARBA00022692"/>
    </source>
</evidence>
<dbReference type="OrthoDB" id="1522160at2"/>
<dbReference type="Proteomes" id="UP000077177">
    <property type="component" value="Chromosome"/>
</dbReference>
<dbReference type="Pfam" id="PF00005">
    <property type="entry name" value="ABC_tran"/>
    <property type="match status" value="1"/>
</dbReference>
<keyword evidence="2 7" id="KW-0812">Transmembrane</keyword>
<dbReference type="InterPro" id="IPR027417">
    <property type="entry name" value="P-loop_NTPase"/>
</dbReference>
<evidence type="ECO:0000259" key="8">
    <source>
        <dbReference type="PROSITE" id="PS50893"/>
    </source>
</evidence>
<dbReference type="PROSITE" id="PS50929">
    <property type="entry name" value="ABC_TM1F"/>
    <property type="match status" value="1"/>
</dbReference>
<dbReference type="PANTHER" id="PTHR24221">
    <property type="entry name" value="ATP-BINDING CASSETTE SUB-FAMILY B"/>
    <property type="match status" value="1"/>
</dbReference>
<feature type="transmembrane region" description="Helical" evidence="7">
    <location>
        <begin position="151"/>
        <end position="168"/>
    </location>
</feature>
<organism evidence="10 11">
    <name type="scientific">Flavisolibacter tropicus</name>
    <dbReference type="NCBI Taxonomy" id="1492898"/>
    <lineage>
        <taxon>Bacteria</taxon>
        <taxon>Pseudomonadati</taxon>
        <taxon>Bacteroidota</taxon>
        <taxon>Chitinophagia</taxon>
        <taxon>Chitinophagales</taxon>
        <taxon>Chitinophagaceae</taxon>
        <taxon>Flavisolibacter</taxon>
    </lineage>
</organism>
<feature type="domain" description="ABC transporter" evidence="8">
    <location>
        <begin position="343"/>
        <end position="553"/>
    </location>
</feature>
<dbReference type="SUPFAM" id="SSF90123">
    <property type="entry name" value="ABC transporter transmembrane region"/>
    <property type="match status" value="1"/>
</dbReference>
<keyword evidence="6 7" id="KW-0472">Membrane</keyword>
<feature type="domain" description="ABC transmembrane type-1" evidence="9">
    <location>
        <begin position="22"/>
        <end position="316"/>
    </location>
</feature>
<accession>A0A172U1B4</accession>
<dbReference type="RefSeq" id="WP_066408504.1">
    <property type="nucleotide sequence ID" value="NZ_CP011390.1"/>
</dbReference>
<dbReference type="GO" id="GO:0005524">
    <property type="term" value="F:ATP binding"/>
    <property type="evidence" value="ECO:0007669"/>
    <property type="project" value="UniProtKB-KW"/>
</dbReference>
<keyword evidence="3" id="KW-0547">Nucleotide-binding</keyword>
<gene>
    <name evidence="10" type="ORF">SY85_23600</name>
</gene>
<evidence type="ECO:0000256" key="6">
    <source>
        <dbReference type="ARBA" id="ARBA00023136"/>
    </source>
</evidence>
<name>A0A172U1B4_9BACT</name>
<evidence type="ECO:0000256" key="5">
    <source>
        <dbReference type="ARBA" id="ARBA00022989"/>
    </source>
</evidence>
<dbReference type="InterPro" id="IPR017871">
    <property type="entry name" value="ABC_transporter-like_CS"/>
</dbReference>
<evidence type="ECO:0000256" key="3">
    <source>
        <dbReference type="ARBA" id="ARBA00022741"/>
    </source>
</evidence>
<keyword evidence="4" id="KW-0067">ATP-binding</keyword>
<dbReference type="STRING" id="1492898.SY85_23600"/>
<dbReference type="GO" id="GO:0034040">
    <property type="term" value="F:ATPase-coupled lipid transmembrane transporter activity"/>
    <property type="evidence" value="ECO:0007669"/>
    <property type="project" value="TreeGrafter"/>
</dbReference>
<reference evidence="11" key="1">
    <citation type="submission" date="2015-01" db="EMBL/GenBank/DDBJ databases">
        <title>Flavisolibacter sp./LCS9/ whole genome sequencing.</title>
        <authorList>
            <person name="Kim M.K."/>
            <person name="Srinivasan S."/>
            <person name="Lee J.-J."/>
        </authorList>
    </citation>
    <scope>NUCLEOTIDE SEQUENCE [LARGE SCALE GENOMIC DNA]</scope>
    <source>
        <strain evidence="11">LCS9</strain>
    </source>
</reference>
<dbReference type="KEGG" id="fla:SY85_23600"/>
<dbReference type="InterPro" id="IPR011527">
    <property type="entry name" value="ABC1_TM_dom"/>
</dbReference>
<evidence type="ECO:0008006" key="12">
    <source>
        <dbReference type="Google" id="ProtNLM"/>
    </source>
</evidence>
<evidence type="ECO:0000259" key="9">
    <source>
        <dbReference type="PROSITE" id="PS50929"/>
    </source>
</evidence>
<dbReference type="PROSITE" id="PS50893">
    <property type="entry name" value="ABC_TRANSPORTER_2"/>
    <property type="match status" value="1"/>
</dbReference>
<evidence type="ECO:0000256" key="4">
    <source>
        <dbReference type="ARBA" id="ARBA00022840"/>
    </source>
</evidence>
<dbReference type="PROSITE" id="PS00211">
    <property type="entry name" value="ABC_TRANSPORTER_1"/>
    <property type="match status" value="1"/>
</dbReference>
<comment type="subcellular location">
    <subcellularLocation>
        <location evidence="1">Cell membrane</location>
        <topology evidence="1">Multi-pass membrane protein</topology>
    </subcellularLocation>
</comment>
<evidence type="ECO:0000256" key="7">
    <source>
        <dbReference type="SAM" id="Phobius"/>
    </source>
</evidence>
<dbReference type="EMBL" id="CP011390">
    <property type="protein sequence ID" value="ANE53012.1"/>
    <property type="molecule type" value="Genomic_DNA"/>
</dbReference>
<dbReference type="InterPro" id="IPR003593">
    <property type="entry name" value="AAA+_ATPase"/>
</dbReference>
<evidence type="ECO:0000256" key="1">
    <source>
        <dbReference type="ARBA" id="ARBA00004651"/>
    </source>
</evidence>